<comment type="similarity">
    <text evidence="1">Belongs to the thioesterase family.</text>
</comment>
<organism evidence="3 4">
    <name type="scientific">Microbulbifer echini</name>
    <dbReference type="NCBI Taxonomy" id="1529067"/>
    <lineage>
        <taxon>Bacteria</taxon>
        <taxon>Pseudomonadati</taxon>
        <taxon>Pseudomonadota</taxon>
        <taxon>Gammaproteobacteria</taxon>
        <taxon>Cellvibrionales</taxon>
        <taxon>Microbulbiferaceae</taxon>
        <taxon>Microbulbifer</taxon>
    </lineage>
</organism>
<gene>
    <name evidence="3" type="ORF">ACCI51_18085</name>
</gene>
<protein>
    <submittedName>
        <fullName evidence="3">Thioesterase II family protein</fullName>
    </submittedName>
</protein>
<proteinExistence type="inferred from homology"/>
<evidence type="ECO:0000313" key="4">
    <source>
        <dbReference type="Proteomes" id="UP001569414"/>
    </source>
</evidence>
<comment type="caution">
    <text evidence="3">The sequence shown here is derived from an EMBL/GenBank/DDBJ whole genome shotgun (WGS) entry which is preliminary data.</text>
</comment>
<dbReference type="InterPro" id="IPR012223">
    <property type="entry name" value="TEII"/>
</dbReference>
<sequence>MTYSGSIYTSSIENVDEWFHRDENTCVSSAPIRLCCFPYAGGGAQVFQGWQRELGPDVEVFGVELPGRGRRFGQPLLHSLDELSNSIAKVISGLNTKPTAFFGHSNGALIAFEVARKLSLLGLDEPKLLILSAKKAPHLILEKRLHTLSDDALLAELRKYNGTPEEVLASPELMEVFLPILRADFSLSETYSCSVDWKYKGAVALFGGASDQTVLESELLAWAQYMEGGSL</sequence>
<keyword evidence="4" id="KW-1185">Reference proteome</keyword>
<accession>A0ABV4NSD4</accession>
<dbReference type="InterPro" id="IPR029058">
    <property type="entry name" value="AB_hydrolase_fold"/>
</dbReference>
<dbReference type="PANTHER" id="PTHR11487">
    <property type="entry name" value="THIOESTERASE"/>
    <property type="match status" value="1"/>
</dbReference>
<dbReference type="SUPFAM" id="SSF53474">
    <property type="entry name" value="alpha/beta-Hydrolases"/>
    <property type="match status" value="1"/>
</dbReference>
<dbReference type="Proteomes" id="UP001569414">
    <property type="component" value="Unassembled WGS sequence"/>
</dbReference>
<dbReference type="Pfam" id="PF00975">
    <property type="entry name" value="Thioesterase"/>
    <property type="match status" value="1"/>
</dbReference>
<evidence type="ECO:0000256" key="1">
    <source>
        <dbReference type="ARBA" id="ARBA00007169"/>
    </source>
</evidence>
<dbReference type="PANTHER" id="PTHR11487:SF0">
    <property type="entry name" value="S-ACYL FATTY ACID SYNTHASE THIOESTERASE, MEDIUM CHAIN"/>
    <property type="match status" value="1"/>
</dbReference>
<reference evidence="3 4" key="1">
    <citation type="submission" date="2024-08" db="EMBL/GenBank/DDBJ databases">
        <authorList>
            <person name="Ishaq N."/>
        </authorList>
    </citation>
    <scope>NUCLEOTIDE SEQUENCE [LARGE SCALE GENOMIC DNA]</scope>
    <source>
        <strain evidence="3 4">JCM 30400</strain>
    </source>
</reference>
<evidence type="ECO:0000313" key="3">
    <source>
        <dbReference type="EMBL" id="MFA0792452.1"/>
    </source>
</evidence>
<dbReference type="InterPro" id="IPR001031">
    <property type="entry name" value="Thioesterase"/>
</dbReference>
<evidence type="ECO:0000259" key="2">
    <source>
        <dbReference type="Pfam" id="PF00975"/>
    </source>
</evidence>
<name>A0ABV4NSD4_9GAMM</name>
<dbReference type="Gene3D" id="3.40.50.1820">
    <property type="entry name" value="alpha/beta hydrolase"/>
    <property type="match status" value="1"/>
</dbReference>
<dbReference type="RefSeq" id="WP_371844825.1">
    <property type="nucleotide sequence ID" value="NZ_JBGMEL010000026.1"/>
</dbReference>
<dbReference type="EMBL" id="JBGMEL010000026">
    <property type="protein sequence ID" value="MFA0792452.1"/>
    <property type="molecule type" value="Genomic_DNA"/>
</dbReference>
<feature type="domain" description="Thioesterase" evidence="2">
    <location>
        <begin position="33"/>
        <end position="195"/>
    </location>
</feature>